<dbReference type="AlphaFoldDB" id="A0AAT9FH79"/>
<name>A0AAT9FH79_9BACT</name>
<proteinExistence type="predicted"/>
<organism evidence="2">
    <name type="scientific">Oceaniferula spumae</name>
    <dbReference type="NCBI Taxonomy" id="2979115"/>
    <lineage>
        <taxon>Bacteria</taxon>
        <taxon>Pseudomonadati</taxon>
        <taxon>Verrucomicrobiota</taxon>
        <taxon>Verrucomicrobiia</taxon>
        <taxon>Verrucomicrobiales</taxon>
        <taxon>Verrucomicrobiaceae</taxon>
        <taxon>Oceaniferula</taxon>
    </lineage>
</organism>
<keyword evidence="1" id="KW-0732">Signal</keyword>
<protein>
    <submittedName>
        <fullName evidence="2">Uncharacterized protein</fullName>
    </submittedName>
</protein>
<reference evidence="2" key="1">
    <citation type="submission" date="2024-07" db="EMBL/GenBank/DDBJ databases">
        <title>Complete genome sequence of Verrucomicrobiaceae bacterium NT6N.</title>
        <authorList>
            <person name="Huang C."/>
            <person name="Takami H."/>
            <person name="Hamasaki K."/>
        </authorList>
    </citation>
    <scope>NUCLEOTIDE SEQUENCE</scope>
    <source>
        <strain evidence="2">NT6N</strain>
    </source>
</reference>
<sequence>MQVYPAIAIFSLTASLVACSPSVAPTAAPAASYAPAEATSIRLTAAQKASIGRKIWQNESGGKVTGLTHWNDGEEFPSLGIGHFIWYPKGFNGRWTETFPEFVRFATGRGHKLPAVAYSTDCPWPNKAAFQRDFNGPQLSGLRTWLAANVGIQTEFIAYKSRAALPKILKAAPAAHRARIQANYNKVATTSNGIYALVDYVNFKGDGTNPRETYNGQGWGLMWVLMEMRDVPSGQAAAAEFGAAAKRCLDRRVRNSPPARGEKRWTPGWHNRCDSYARPM</sequence>
<evidence type="ECO:0000313" key="2">
    <source>
        <dbReference type="EMBL" id="BDS05319.1"/>
    </source>
</evidence>
<feature type="chain" id="PRO_5043893899" evidence="1">
    <location>
        <begin position="21"/>
        <end position="280"/>
    </location>
</feature>
<dbReference type="KEGG" id="osu:NT6N_03590"/>
<accession>A0AAT9FH79</accession>
<dbReference type="EMBL" id="AP026866">
    <property type="protein sequence ID" value="BDS05319.1"/>
    <property type="molecule type" value="Genomic_DNA"/>
</dbReference>
<feature type="signal peptide" evidence="1">
    <location>
        <begin position="1"/>
        <end position="20"/>
    </location>
</feature>
<gene>
    <name evidence="2" type="ORF">NT6N_03590</name>
</gene>
<evidence type="ECO:0000256" key="1">
    <source>
        <dbReference type="SAM" id="SignalP"/>
    </source>
</evidence>